<keyword evidence="2" id="KW-1185">Reference proteome</keyword>
<gene>
    <name evidence="1" type="ORF">ML536_11135</name>
</gene>
<dbReference type="RefSeq" id="WP_281735916.1">
    <property type="nucleotide sequence ID" value="NZ_JAKETQ010000001.1"/>
</dbReference>
<organism evidence="1 2">
    <name type="scientific">Paradevosia shaoguanensis</name>
    <dbReference type="NCBI Taxonomy" id="1335043"/>
    <lineage>
        <taxon>Bacteria</taxon>
        <taxon>Pseudomonadati</taxon>
        <taxon>Pseudomonadota</taxon>
        <taxon>Alphaproteobacteria</taxon>
        <taxon>Hyphomicrobiales</taxon>
        <taxon>Devosiaceae</taxon>
        <taxon>Paradevosia</taxon>
    </lineage>
</organism>
<evidence type="ECO:0000313" key="2">
    <source>
        <dbReference type="Proteomes" id="UP001156140"/>
    </source>
</evidence>
<name>A0AA41QM27_9HYPH</name>
<dbReference type="Proteomes" id="UP001156140">
    <property type="component" value="Unassembled WGS sequence"/>
</dbReference>
<dbReference type="Pfam" id="PF12096">
    <property type="entry name" value="DUF3572"/>
    <property type="match status" value="1"/>
</dbReference>
<comment type="caution">
    <text evidence="1">The sequence shown here is derived from an EMBL/GenBank/DDBJ whole genome shotgun (WGS) entry which is preliminary data.</text>
</comment>
<dbReference type="AlphaFoldDB" id="A0AA41QM27"/>
<dbReference type="InterPro" id="IPR021955">
    <property type="entry name" value="DUF3572"/>
</dbReference>
<sequence length="92" mass="9853">MDRLKPPPIDANSLADMCLGFLAENPEELGNFMAVTGYVPAALRNAVGSDSLARGLIDYFASNEPLLLALCANQNLSPDSFMRVWAKLNPAG</sequence>
<evidence type="ECO:0000313" key="1">
    <source>
        <dbReference type="EMBL" id="MCI0127380.1"/>
    </source>
</evidence>
<protein>
    <submittedName>
        <fullName evidence="1">DUF3572 domain-containing protein</fullName>
    </submittedName>
</protein>
<reference evidence="1" key="1">
    <citation type="submission" date="2022-03" db="EMBL/GenBank/DDBJ databases">
        <title>The complete genome sequence of a Methyloterrigena soli.</title>
        <authorList>
            <person name="Zi Z."/>
        </authorList>
    </citation>
    <scope>NUCLEOTIDE SEQUENCE</scope>
    <source>
        <strain evidence="1">M48</strain>
    </source>
</reference>
<accession>A0AA41QM27</accession>
<dbReference type="EMBL" id="JALAZD010000001">
    <property type="protein sequence ID" value="MCI0127380.1"/>
    <property type="molecule type" value="Genomic_DNA"/>
</dbReference>
<proteinExistence type="predicted"/>